<dbReference type="GO" id="GO:0033631">
    <property type="term" value="P:cell-cell adhesion mediated by integrin"/>
    <property type="evidence" value="ECO:0007669"/>
    <property type="project" value="Ensembl"/>
</dbReference>
<evidence type="ECO:0000313" key="18">
    <source>
        <dbReference type="Proteomes" id="UP000694392"/>
    </source>
</evidence>
<comment type="subcellular location">
    <subcellularLocation>
        <location evidence="1 13">Membrane</location>
        <topology evidence="1 13">Single-pass type I membrane protein</topology>
    </subcellularLocation>
</comment>
<keyword evidence="3 13" id="KW-0812">Transmembrane</keyword>
<dbReference type="Pfam" id="PF08441">
    <property type="entry name" value="Integrin_A_Ig_1"/>
    <property type="match status" value="1"/>
</dbReference>
<organism evidence="17 18">
    <name type="scientific">Sphenodon punctatus</name>
    <name type="common">Tuatara</name>
    <name type="synonym">Hatteria punctata</name>
    <dbReference type="NCBI Taxonomy" id="8508"/>
    <lineage>
        <taxon>Eukaryota</taxon>
        <taxon>Metazoa</taxon>
        <taxon>Chordata</taxon>
        <taxon>Craniata</taxon>
        <taxon>Vertebrata</taxon>
        <taxon>Euteleostomi</taxon>
        <taxon>Lepidosauria</taxon>
        <taxon>Sphenodontia</taxon>
        <taxon>Sphenodontidae</taxon>
        <taxon>Sphenodon</taxon>
    </lineage>
</organism>
<evidence type="ECO:0000256" key="2">
    <source>
        <dbReference type="ARBA" id="ARBA00008054"/>
    </source>
</evidence>
<dbReference type="Pfam" id="PF01839">
    <property type="entry name" value="FG-GAP"/>
    <property type="match status" value="2"/>
</dbReference>
<dbReference type="GO" id="GO:1905564">
    <property type="term" value="P:positive regulation of vascular endothelial cell proliferation"/>
    <property type="evidence" value="ECO:0007669"/>
    <property type="project" value="Ensembl"/>
</dbReference>
<dbReference type="InterPro" id="IPR013517">
    <property type="entry name" value="FG-GAP"/>
</dbReference>
<dbReference type="PROSITE" id="PS51470">
    <property type="entry name" value="FG_GAP"/>
    <property type="match status" value="4"/>
</dbReference>
<feature type="transmembrane region" description="Helical" evidence="13">
    <location>
        <begin position="790"/>
        <end position="812"/>
    </location>
</feature>
<dbReference type="Gene3D" id="2.60.40.1530">
    <property type="entry name" value="ntegrin, alpha v. Chain A, domain 4"/>
    <property type="match status" value="1"/>
</dbReference>
<evidence type="ECO:0000313" key="17">
    <source>
        <dbReference type="Ensembl" id="ENSSPUP00000024484.1"/>
    </source>
</evidence>
<dbReference type="PANTHER" id="PTHR23220">
    <property type="entry name" value="INTEGRIN ALPHA"/>
    <property type="match status" value="1"/>
</dbReference>
<evidence type="ECO:0000256" key="7">
    <source>
        <dbReference type="ARBA" id="ARBA00022989"/>
    </source>
</evidence>
<evidence type="ECO:0000256" key="3">
    <source>
        <dbReference type="ARBA" id="ARBA00022692"/>
    </source>
</evidence>
<keyword evidence="5" id="KW-0677">Repeat</keyword>
<dbReference type="GO" id="GO:0019960">
    <property type="term" value="F:C-X3-C chemokine binding"/>
    <property type="evidence" value="ECO:0007669"/>
    <property type="project" value="Ensembl"/>
</dbReference>
<evidence type="ECO:0000256" key="5">
    <source>
        <dbReference type="ARBA" id="ARBA00022737"/>
    </source>
</evidence>
<dbReference type="GO" id="GO:0034669">
    <property type="term" value="C:integrin alpha4-beta7 complex"/>
    <property type="evidence" value="ECO:0007669"/>
    <property type="project" value="Ensembl"/>
</dbReference>
<feature type="repeat" description="FG-GAP" evidence="12">
    <location>
        <begin position="167"/>
        <end position="225"/>
    </location>
</feature>
<dbReference type="SUPFAM" id="SSF69179">
    <property type="entry name" value="Integrin domains"/>
    <property type="match status" value="3"/>
</dbReference>
<dbReference type="GO" id="GO:2000353">
    <property type="term" value="P:positive regulation of endothelial cell apoptotic process"/>
    <property type="evidence" value="ECO:0007669"/>
    <property type="project" value="Ensembl"/>
</dbReference>
<evidence type="ECO:0000259" key="16">
    <source>
        <dbReference type="Pfam" id="PF20806"/>
    </source>
</evidence>
<evidence type="ECO:0000256" key="10">
    <source>
        <dbReference type="ARBA" id="ARBA00023170"/>
    </source>
</evidence>
<dbReference type="InterPro" id="IPR013649">
    <property type="entry name" value="Integrin_alpha_Ig-like_1"/>
</dbReference>
<dbReference type="GO" id="GO:0045906">
    <property type="term" value="P:negative regulation of vasoconstriction"/>
    <property type="evidence" value="ECO:0007669"/>
    <property type="project" value="Ensembl"/>
</dbReference>
<evidence type="ECO:0000256" key="4">
    <source>
        <dbReference type="ARBA" id="ARBA00022729"/>
    </source>
</evidence>
<dbReference type="InterPro" id="IPR048286">
    <property type="entry name" value="Integrin_alpha_Ig-like_3"/>
</dbReference>
<dbReference type="Gene3D" id="1.20.5.930">
    <property type="entry name" value="Bicelle-embedded integrin alpha(iib) transmembrane segment"/>
    <property type="match status" value="1"/>
</dbReference>
<dbReference type="GO" id="GO:0005178">
    <property type="term" value="F:integrin binding"/>
    <property type="evidence" value="ECO:0007669"/>
    <property type="project" value="TreeGrafter"/>
</dbReference>
<evidence type="ECO:0000256" key="9">
    <source>
        <dbReference type="ARBA" id="ARBA00023136"/>
    </source>
</evidence>
<feature type="domain" description="Integrin alpha third immunoglobulin-like" evidence="16">
    <location>
        <begin position="590"/>
        <end position="770"/>
    </location>
</feature>
<dbReference type="OMA" id="AGHHNTI"/>
<keyword evidence="8 13" id="KW-0401">Integrin</keyword>
<dbReference type="GO" id="GO:0009897">
    <property type="term" value="C:external side of plasma membrane"/>
    <property type="evidence" value="ECO:0007669"/>
    <property type="project" value="TreeGrafter"/>
</dbReference>
<proteinExistence type="inferred from homology"/>
<dbReference type="InterPro" id="IPR028994">
    <property type="entry name" value="Integrin_alpha_N"/>
</dbReference>
<comment type="similarity">
    <text evidence="2 13">Belongs to the integrin alpha chain family.</text>
</comment>
<reference evidence="17" key="2">
    <citation type="submission" date="2025-09" db="UniProtKB">
        <authorList>
            <consortium name="Ensembl"/>
        </authorList>
    </citation>
    <scope>IDENTIFICATION</scope>
</reference>
<dbReference type="Proteomes" id="UP000694392">
    <property type="component" value="Unplaced"/>
</dbReference>
<dbReference type="Gene3D" id="2.130.10.130">
    <property type="entry name" value="Integrin alpha, N-terminal"/>
    <property type="match status" value="1"/>
</dbReference>
<dbReference type="GeneTree" id="ENSGT00940000158443"/>
<evidence type="ECO:0000256" key="6">
    <source>
        <dbReference type="ARBA" id="ARBA00022889"/>
    </source>
</evidence>
<dbReference type="GO" id="GO:0034113">
    <property type="term" value="P:heterotypic cell-cell adhesion"/>
    <property type="evidence" value="ECO:0007669"/>
    <property type="project" value="Ensembl"/>
</dbReference>
<evidence type="ECO:0000259" key="14">
    <source>
        <dbReference type="Pfam" id="PF08441"/>
    </source>
</evidence>
<keyword evidence="10 13" id="KW-0675">Receptor</keyword>
<dbReference type="AlphaFoldDB" id="A0A8D0HTS4"/>
<evidence type="ECO:0000256" key="8">
    <source>
        <dbReference type="ARBA" id="ARBA00023037"/>
    </source>
</evidence>
<dbReference type="InterPro" id="IPR018184">
    <property type="entry name" value="Integrin_alpha_C_CS"/>
</dbReference>
<dbReference type="GO" id="GO:1904646">
    <property type="term" value="P:cellular response to amyloid-beta"/>
    <property type="evidence" value="ECO:0007669"/>
    <property type="project" value="Ensembl"/>
</dbReference>
<dbReference type="PROSITE" id="PS00242">
    <property type="entry name" value="INTEGRIN_ALPHA"/>
    <property type="match status" value="1"/>
</dbReference>
<reference evidence="17" key="1">
    <citation type="submission" date="2025-08" db="UniProtKB">
        <authorList>
            <consortium name="Ensembl"/>
        </authorList>
    </citation>
    <scope>IDENTIFICATION</scope>
</reference>
<dbReference type="PANTHER" id="PTHR23220:SF78">
    <property type="entry name" value="INTEGRIN ALPHA-4"/>
    <property type="match status" value="1"/>
</dbReference>
<accession>A0A8D0HTS4</accession>
<gene>
    <name evidence="17" type="primary">ITGA4</name>
</gene>
<feature type="repeat" description="FG-GAP" evidence="12">
    <location>
        <begin position="229"/>
        <end position="291"/>
    </location>
</feature>
<evidence type="ECO:0000256" key="12">
    <source>
        <dbReference type="PROSITE-ProRule" id="PRU00803"/>
    </source>
</evidence>
<dbReference type="Gene3D" id="2.60.40.1510">
    <property type="entry name" value="ntegrin, alpha v. Chain A, domain 3"/>
    <property type="match status" value="1"/>
</dbReference>
<feature type="repeat" description="FG-GAP" evidence="12">
    <location>
        <begin position="105"/>
        <end position="164"/>
    </location>
</feature>
<dbReference type="Pfam" id="PF20806">
    <property type="entry name" value="Integrin_A_Ig_3"/>
    <property type="match status" value="1"/>
</dbReference>
<sequence>MKKFGENHGSCQAGMSSFYTEDLIIMGAPGSYYWTGSVFAYNTTANTIIAYTDFKNQVKFGSYLGYAVGAGHFLKPSSTEVVGGAPQQEQTGKAYIFSIGKDQLNILSELKGKKLGSYFGAAVCAVDLNADGFSDLLVGAPMHSKVREEGRVYVYINLGSGAKMIELEIELSGSDLYAARFGESIASLGDIDNDGFKDVAIGAPQENDLEGAIYIYNGRKDGISSSFSQRIQGHQISNTLSMFGQSISSGIDADNNGYPDVAVGAYSSNSAVLLRTRAVVIVEASIKHPNSVNRTKMECMENGQLAVCMNLMLCFTFKGQEVPGYIVLLYNLSVDVNRKVDTPARFYFSSNGTSDMTSGSIVIYRKNATCKTHQAFMRRDVRDILTPIHVEATYYLKHHIVKKRSMEEIPPLQPVLQQRKEKDIISSKIVFARYCSRENCSADLHVSGKLAFSKPHEKKRHLAVGNVKTLMLNISLYNSGDDAYQSTLHIQLPQGLYFIRVLELEEKQINCEISDNEVHAMRLLCRVGYIFVDHLSKMDFSILLDASSLTRAEEDLSITVNVACENEKDKNLLLDNTLTLAIPLRYEVELNVHGFASPASFVYGNSEEYSPVTCMKEKINFIFHVINAGPSMAPAVDLEIMIPNAFVPRDTKLFNILDIKTSSGECTYTNYTRECFLPEGTKGILQEVVTFFSKSSKRILYCMKEDHLCLRILCKFGDLENGKEITVQMHLEATPSVLEMDEASALKFEVRALASTASNPKVIELHKNKQIAHVFLEGLHNQKPKKHVTMLIIGGGLILGVLLFFLLAIILWKAGFFKRSFKTALHDHNGKESRSLIKSNKNEVDED</sequence>
<name>A0A8D0HTS4_SPHPU</name>
<keyword evidence="11" id="KW-0325">Glycoprotein</keyword>
<dbReference type="GO" id="GO:0034668">
    <property type="term" value="C:integrin alpha4-beta1 complex"/>
    <property type="evidence" value="ECO:0007669"/>
    <property type="project" value="Ensembl"/>
</dbReference>
<dbReference type="GO" id="GO:0007229">
    <property type="term" value="P:integrin-mediated signaling pathway"/>
    <property type="evidence" value="ECO:0007669"/>
    <property type="project" value="UniProtKB-KW"/>
</dbReference>
<dbReference type="InterPro" id="IPR032695">
    <property type="entry name" value="Integrin_dom_sf"/>
</dbReference>
<feature type="domain" description="Integrin alpha first immunoglubulin-like" evidence="14">
    <location>
        <begin position="276"/>
        <end position="432"/>
    </location>
</feature>
<keyword evidence="9 13" id="KW-0472">Membrane</keyword>
<dbReference type="SMART" id="SM00191">
    <property type="entry name" value="Int_alpha"/>
    <property type="match status" value="4"/>
</dbReference>
<dbReference type="GO" id="GO:0034446">
    <property type="term" value="P:substrate adhesion-dependent cell spreading"/>
    <property type="evidence" value="ECO:0007669"/>
    <property type="project" value="Ensembl"/>
</dbReference>
<evidence type="ECO:0000259" key="15">
    <source>
        <dbReference type="Pfam" id="PF20805"/>
    </source>
</evidence>
<dbReference type="Pfam" id="PF20805">
    <property type="entry name" value="Integrin_A_Ig_2"/>
    <property type="match status" value="1"/>
</dbReference>
<dbReference type="Gene3D" id="2.60.40.1460">
    <property type="entry name" value="Integrin domains. Chain A, domain 2"/>
    <property type="match status" value="1"/>
</dbReference>
<dbReference type="PRINTS" id="PR01185">
    <property type="entry name" value="INTEGRINA"/>
</dbReference>
<keyword evidence="7 13" id="KW-1133">Transmembrane helix</keyword>
<feature type="domain" description="Integrin alpha second immunoglobulin-like" evidence="15">
    <location>
        <begin position="435"/>
        <end position="582"/>
    </location>
</feature>
<dbReference type="GO" id="GO:0043113">
    <property type="term" value="P:receptor clustering"/>
    <property type="evidence" value="ECO:0007669"/>
    <property type="project" value="Ensembl"/>
</dbReference>
<dbReference type="InterPro" id="IPR013519">
    <property type="entry name" value="Int_alpha_beta-p"/>
</dbReference>
<dbReference type="SUPFAM" id="SSF69318">
    <property type="entry name" value="Integrin alpha N-terminal domain"/>
    <property type="match status" value="1"/>
</dbReference>
<dbReference type="GO" id="GO:0003366">
    <property type="term" value="P:cell-matrix adhesion involved in ameboidal cell migration"/>
    <property type="evidence" value="ECO:0007669"/>
    <property type="project" value="Ensembl"/>
</dbReference>
<evidence type="ECO:0000256" key="1">
    <source>
        <dbReference type="ARBA" id="ARBA00004479"/>
    </source>
</evidence>
<dbReference type="InterPro" id="IPR048285">
    <property type="entry name" value="Integrin_alpha_Ig-like_2"/>
</dbReference>
<evidence type="ECO:0000256" key="11">
    <source>
        <dbReference type="ARBA" id="ARBA00023180"/>
    </source>
</evidence>
<dbReference type="GO" id="GO:0050901">
    <property type="term" value="P:leukocyte tethering or rolling"/>
    <property type="evidence" value="ECO:0007669"/>
    <property type="project" value="Ensembl"/>
</dbReference>
<evidence type="ECO:0000256" key="13">
    <source>
        <dbReference type="RuleBase" id="RU003762"/>
    </source>
</evidence>
<keyword evidence="18" id="KW-1185">Reference proteome</keyword>
<keyword evidence="4" id="KW-0732">Signal</keyword>
<feature type="repeat" description="FG-GAP" evidence="12">
    <location>
        <begin position="1"/>
        <end position="50"/>
    </location>
</feature>
<protein>
    <submittedName>
        <fullName evidence="17">Integrin subunit alpha 4</fullName>
    </submittedName>
</protein>
<dbReference type="Ensembl" id="ENSSPUT00000026125.1">
    <property type="protein sequence ID" value="ENSSPUP00000024484.1"/>
    <property type="gene ID" value="ENSSPUG00000018758.1"/>
</dbReference>
<keyword evidence="6 13" id="KW-0130">Cell adhesion</keyword>
<dbReference type="InterPro" id="IPR000413">
    <property type="entry name" value="Integrin_alpha"/>
</dbReference>
<dbReference type="GO" id="GO:0035987">
    <property type="term" value="P:endodermal cell differentiation"/>
    <property type="evidence" value="ECO:0007669"/>
    <property type="project" value="Ensembl"/>
</dbReference>